<reference evidence="5 6" key="1">
    <citation type="journal article" date="2023" name="Hortic Res">
        <title>Pangenome of water caltrop reveals structural variations and asymmetric subgenome divergence after allopolyploidization.</title>
        <authorList>
            <person name="Zhang X."/>
            <person name="Chen Y."/>
            <person name="Wang L."/>
            <person name="Yuan Y."/>
            <person name="Fang M."/>
            <person name="Shi L."/>
            <person name="Lu R."/>
            <person name="Comes H.P."/>
            <person name="Ma Y."/>
            <person name="Chen Y."/>
            <person name="Huang G."/>
            <person name="Zhou Y."/>
            <person name="Zheng Z."/>
            <person name="Qiu Y."/>
        </authorList>
    </citation>
    <scope>NUCLEOTIDE SEQUENCE [LARGE SCALE GENOMIC DNA]</scope>
    <source>
        <tissue evidence="5">Roots</tissue>
    </source>
</reference>
<dbReference type="HAMAP" id="MF_00198">
    <property type="entry name" value="Spermidine_synth"/>
    <property type="match status" value="1"/>
</dbReference>
<comment type="caution">
    <text evidence="5">The sequence shown here is derived from an EMBL/GenBank/DDBJ whole genome shotgun (WGS) entry which is preliminary data.</text>
</comment>
<dbReference type="InterPro" id="IPR001045">
    <property type="entry name" value="Spermi_synthase"/>
</dbReference>
<dbReference type="CDD" id="cd02440">
    <property type="entry name" value="AdoMet_MTases"/>
    <property type="match status" value="1"/>
</dbReference>
<dbReference type="Gene3D" id="2.30.140.10">
    <property type="entry name" value="Spermidine synthase, tetramerisation domain"/>
    <property type="match status" value="1"/>
</dbReference>
<dbReference type="GO" id="GO:0004766">
    <property type="term" value="F:spermidine synthase activity"/>
    <property type="evidence" value="ECO:0007669"/>
    <property type="project" value="TreeGrafter"/>
</dbReference>
<dbReference type="Pfam" id="PF17284">
    <property type="entry name" value="Spermine_synt_N"/>
    <property type="match status" value="1"/>
</dbReference>
<dbReference type="Gene3D" id="3.40.50.150">
    <property type="entry name" value="Vaccinia Virus protein VP39"/>
    <property type="match status" value="1"/>
</dbReference>
<feature type="active site" description="Proton acceptor" evidence="3">
    <location>
        <position position="245"/>
    </location>
</feature>
<evidence type="ECO:0000256" key="3">
    <source>
        <dbReference type="PROSITE-ProRule" id="PRU00354"/>
    </source>
</evidence>
<keyword evidence="6" id="KW-1185">Reference proteome</keyword>
<dbReference type="InterPro" id="IPR030374">
    <property type="entry name" value="PABS"/>
</dbReference>
<dbReference type="FunFam" id="3.40.50.150:FF:000013">
    <property type="entry name" value="Spermidine synthase"/>
    <property type="match status" value="1"/>
</dbReference>
<proteinExistence type="inferred from homology"/>
<dbReference type="PANTHER" id="PTHR11558">
    <property type="entry name" value="SPERMIDINE/SPERMINE SYNTHASE"/>
    <property type="match status" value="1"/>
</dbReference>
<evidence type="ECO:0000313" key="6">
    <source>
        <dbReference type="Proteomes" id="UP001345219"/>
    </source>
</evidence>
<dbReference type="SUPFAM" id="SSF53335">
    <property type="entry name" value="S-adenosyl-L-methionine-dependent methyltransferases"/>
    <property type="match status" value="1"/>
</dbReference>
<dbReference type="InterPro" id="IPR029063">
    <property type="entry name" value="SAM-dependent_MTases_sf"/>
</dbReference>
<dbReference type="GO" id="GO:0008295">
    <property type="term" value="P:spermidine biosynthetic process"/>
    <property type="evidence" value="ECO:0007669"/>
    <property type="project" value="TreeGrafter"/>
</dbReference>
<dbReference type="InterPro" id="IPR037163">
    <property type="entry name" value="Spermidine_synt_N_sf"/>
</dbReference>
<comment type="similarity">
    <text evidence="1">Belongs to the spermidine/spermine synthase family.</text>
</comment>
<dbReference type="Pfam" id="PF01564">
    <property type="entry name" value="Spermine_synth"/>
    <property type="match status" value="1"/>
</dbReference>
<feature type="domain" description="PABS" evidence="4">
    <location>
        <begin position="89"/>
        <end position="328"/>
    </location>
</feature>
<evidence type="ECO:0000313" key="5">
    <source>
        <dbReference type="EMBL" id="KAK4756282.1"/>
    </source>
</evidence>
<dbReference type="PANTHER" id="PTHR11558:SF28">
    <property type="entry name" value="SPERMIDINE SYNTHASE 2-LIKE"/>
    <property type="match status" value="1"/>
</dbReference>
<gene>
    <name evidence="5" type="ORF">SAY87_006409</name>
</gene>
<sequence>MEQVNGSSCYVDLLRKRVRVEEEEEEEEDDEKGGVDVGIMVSPSSLLPSTLRNGTIMSSNKFNYNGGKGSSKLSFAVSATVAASTPLVPHWYADMHPACPGEARLYEVEKVLFHGRSKYQELLVFESKEHGKVAILDGYIQLTETDEFAYQEMLTHLNLCSIPNPRKVLLIGGGDGGILREVSRHTSVEQIDIIELDQMIIDIYRKFFPDIAVGYEDPRVRVRIGDGVAFLKKVPQGTYDAIIVDAFADMGKDAVELNDEDLLLSIADALCPGGVVSTPAAGIWTKNFSNMAECIERCRRIFGGSVNYAWTTVPSYTHGGIGFMLCSKKGPEVDFKNPINPLGPRNLGVANRPPKFYNSEIHTAAFCLPSFAKKATGSEVV</sequence>
<dbReference type="InterPro" id="IPR035246">
    <property type="entry name" value="Spermidine_synt_N"/>
</dbReference>
<dbReference type="PROSITE" id="PS51006">
    <property type="entry name" value="PABS_2"/>
    <property type="match status" value="1"/>
</dbReference>
<organism evidence="5 6">
    <name type="scientific">Trapa incisa</name>
    <dbReference type="NCBI Taxonomy" id="236973"/>
    <lineage>
        <taxon>Eukaryota</taxon>
        <taxon>Viridiplantae</taxon>
        <taxon>Streptophyta</taxon>
        <taxon>Embryophyta</taxon>
        <taxon>Tracheophyta</taxon>
        <taxon>Spermatophyta</taxon>
        <taxon>Magnoliopsida</taxon>
        <taxon>eudicotyledons</taxon>
        <taxon>Gunneridae</taxon>
        <taxon>Pentapetalae</taxon>
        <taxon>rosids</taxon>
        <taxon>malvids</taxon>
        <taxon>Myrtales</taxon>
        <taxon>Lythraceae</taxon>
        <taxon>Trapa</taxon>
    </lineage>
</organism>
<evidence type="ECO:0000256" key="1">
    <source>
        <dbReference type="ARBA" id="ARBA00007867"/>
    </source>
</evidence>
<keyword evidence="2 3" id="KW-0808">Transferase</keyword>
<dbReference type="InterPro" id="IPR030373">
    <property type="entry name" value="PABS_CS"/>
</dbReference>
<dbReference type="PROSITE" id="PS01330">
    <property type="entry name" value="PABS_1"/>
    <property type="match status" value="1"/>
</dbReference>
<accession>A0AAN7JZQ6</accession>
<evidence type="ECO:0000259" key="4">
    <source>
        <dbReference type="PROSITE" id="PS51006"/>
    </source>
</evidence>
<dbReference type="EMBL" id="JAXIOK010000013">
    <property type="protein sequence ID" value="KAK4756282.1"/>
    <property type="molecule type" value="Genomic_DNA"/>
</dbReference>
<evidence type="ECO:0000256" key="2">
    <source>
        <dbReference type="ARBA" id="ARBA00022679"/>
    </source>
</evidence>
<protein>
    <recommendedName>
        <fullName evidence="4">PABS domain-containing protein</fullName>
    </recommendedName>
</protein>
<keyword evidence="3" id="KW-0620">Polyamine biosynthesis</keyword>
<dbReference type="Proteomes" id="UP001345219">
    <property type="component" value="Chromosome 6"/>
</dbReference>
<dbReference type="GO" id="GO:0005829">
    <property type="term" value="C:cytosol"/>
    <property type="evidence" value="ECO:0007669"/>
    <property type="project" value="TreeGrafter"/>
</dbReference>
<name>A0AAN7JZQ6_9MYRT</name>
<dbReference type="AlphaFoldDB" id="A0AAN7JZQ6"/>